<gene>
    <name evidence="2" type="ORF">SETIT_3G374400v2</name>
</gene>
<dbReference type="EnsemblPlants" id="KQL17035">
    <property type="protein sequence ID" value="KQL17035"/>
    <property type="gene ID" value="SETIT_024075mg"/>
</dbReference>
<reference evidence="2" key="2">
    <citation type="submission" date="2015-07" db="EMBL/GenBank/DDBJ databases">
        <authorList>
            <person name="Noorani M."/>
        </authorList>
    </citation>
    <scope>NUCLEOTIDE SEQUENCE</scope>
    <source>
        <strain evidence="2">Yugu1</strain>
    </source>
</reference>
<reference evidence="2 4" key="1">
    <citation type="journal article" date="2012" name="Nat. Biotechnol.">
        <title>Reference genome sequence of the model plant Setaria.</title>
        <authorList>
            <person name="Bennetzen J.L."/>
            <person name="Schmutz J."/>
            <person name="Wang H."/>
            <person name="Percifield R."/>
            <person name="Hawkins J."/>
            <person name="Pontaroli A.C."/>
            <person name="Estep M."/>
            <person name="Feng L."/>
            <person name="Vaughn J.N."/>
            <person name="Grimwood J."/>
            <person name="Jenkins J."/>
            <person name="Barry K."/>
            <person name="Lindquist E."/>
            <person name="Hellsten U."/>
            <person name="Deshpande S."/>
            <person name="Wang X."/>
            <person name="Wu X."/>
            <person name="Mitros T."/>
            <person name="Triplett J."/>
            <person name="Yang X."/>
            <person name="Ye C.Y."/>
            <person name="Mauro-Herrera M."/>
            <person name="Wang L."/>
            <person name="Li P."/>
            <person name="Sharma M."/>
            <person name="Sharma R."/>
            <person name="Ronald P.C."/>
            <person name="Panaud O."/>
            <person name="Kellogg E.A."/>
            <person name="Brutnell T.P."/>
            <person name="Doust A.N."/>
            <person name="Tuskan G.A."/>
            <person name="Rokhsar D."/>
            <person name="Devos K.M."/>
        </authorList>
    </citation>
    <scope>NUCLEOTIDE SEQUENCE [LARGE SCALE GENOMIC DNA]</scope>
    <source>
        <strain evidence="4">cv. Yugu1</strain>
        <strain evidence="2">Yugu1</strain>
    </source>
</reference>
<proteinExistence type="predicted"/>
<dbReference type="InterPro" id="IPR004143">
    <property type="entry name" value="BPL_LPL_catalytic"/>
</dbReference>
<dbReference type="SUPFAM" id="SSF55681">
    <property type="entry name" value="Class II aaRS and biotin synthetases"/>
    <property type="match status" value="1"/>
</dbReference>
<dbReference type="OrthoDB" id="19908at2759"/>
<dbReference type="eggNOG" id="KOG0325">
    <property type="taxonomic scope" value="Eukaryota"/>
</dbReference>
<evidence type="ECO:0000313" key="2">
    <source>
        <dbReference type="EMBL" id="RCV19310.1"/>
    </source>
</evidence>
<dbReference type="Gene3D" id="3.30.930.10">
    <property type="entry name" value="Bira Bifunctional Protein, Domain 2"/>
    <property type="match status" value="1"/>
</dbReference>
<keyword evidence="4" id="KW-1185">Reference proteome</keyword>
<organism evidence="3 4">
    <name type="scientific">Setaria italica</name>
    <name type="common">Foxtail millet</name>
    <name type="synonym">Panicum italicum</name>
    <dbReference type="NCBI Taxonomy" id="4555"/>
    <lineage>
        <taxon>Eukaryota</taxon>
        <taxon>Viridiplantae</taxon>
        <taxon>Streptophyta</taxon>
        <taxon>Embryophyta</taxon>
        <taxon>Tracheophyta</taxon>
        <taxon>Spermatophyta</taxon>
        <taxon>Magnoliopsida</taxon>
        <taxon>Liliopsida</taxon>
        <taxon>Poales</taxon>
        <taxon>Poaceae</taxon>
        <taxon>PACMAD clade</taxon>
        <taxon>Panicoideae</taxon>
        <taxon>Panicodae</taxon>
        <taxon>Paniceae</taxon>
        <taxon>Cenchrinae</taxon>
        <taxon>Setaria</taxon>
    </lineage>
</organism>
<dbReference type="GO" id="GO:0005739">
    <property type="term" value="C:mitochondrion"/>
    <property type="evidence" value="ECO:0000318"/>
    <property type="project" value="GO_Central"/>
</dbReference>
<dbReference type="EMBL" id="AGNK02002101">
    <property type="status" value="NOT_ANNOTATED_CDS"/>
    <property type="molecule type" value="Genomic_DNA"/>
</dbReference>
<evidence type="ECO:0000313" key="4">
    <source>
        <dbReference type="Proteomes" id="UP000004995"/>
    </source>
</evidence>
<dbReference type="Gramene" id="KQL17035">
    <property type="protein sequence ID" value="KQL17035"/>
    <property type="gene ID" value="SETIT_024075mg"/>
</dbReference>
<dbReference type="GO" id="GO:0033819">
    <property type="term" value="F:lipoyl(octanoyl) transferase activity"/>
    <property type="evidence" value="ECO:0000318"/>
    <property type="project" value="GO_Central"/>
</dbReference>
<sequence>MALPAVSSSYCASFPAPATSTRPRRGRSLRLAAAGGRDTPASLNNWRDAALQVRPAAVDRRRQRRNHSDTLIALQHPPVFSLPPRKVIIRALRSAFSIRASRVDPSSVTFFLSDGDQKVASIGIHVVFPRYITCQGVTLNVTTNLSPFEMTVPCGIKDSRMGSIKEILQKAPDGRGIDETSLMNQAYKEFADVFKLSLDHSPDWSLQAEPWFQLTEQCFIGFFCTRHESVQADNRGKHYFLKV</sequence>
<dbReference type="STRING" id="4555.K3ZC02"/>
<dbReference type="Proteomes" id="UP000004995">
    <property type="component" value="Unassembled WGS sequence"/>
</dbReference>
<evidence type="ECO:0000313" key="3">
    <source>
        <dbReference type="EnsemblPlants" id="KQL17035"/>
    </source>
</evidence>
<dbReference type="HOGENOM" id="CLU_035168_1_0_1"/>
<dbReference type="PANTHER" id="PTHR10993">
    <property type="entry name" value="OCTANOYLTRANSFERASE"/>
    <property type="match status" value="1"/>
</dbReference>
<protein>
    <recommendedName>
        <fullName evidence="1">BPL/LPL catalytic domain-containing protein</fullName>
    </recommendedName>
</protein>
<dbReference type="EMBL" id="CM003530">
    <property type="protein sequence ID" value="RCV19310.1"/>
    <property type="molecule type" value="Genomic_DNA"/>
</dbReference>
<feature type="domain" description="BPL/LPL catalytic" evidence="1">
    <location>
        <begin position="1"/>
        <end position="198"/>
    </location>
</feature>
<dbReference type="InterPro" id="IPR045864">
    <property type="entry name" value="aa-tRNA-synth_II/BPL/LPL"/>
</dbReference>
<reference evidence="3" key="3">
    <citation type="submission" date="2018-08" db="UniProtKB">
        <authorList>
            <consortium name="EnsemblPlants"/>
        </authorList>
    </citation>
    <scope>IDENTIFICATION</scope>
    <source>
        <strain evidence="3">Yugu1</strain>
    </source>
</reference>
<dbReference type="PROSITE" id="PS51733">
    <property type="entry name" value="BPL_LPL_CATALYTIC"/>
    <property type="match status" value="1"/>
</dbReference>
<evidence type="ECO:0000259" key="1">
    <source>
        <dbReference type="PROSITE" id="PS51733"/>
    </source>
</evidence>
<dbReference type="AlphaFoldDB" id="K3ZC02"/>
<dbReference type="PANTHER" id="PTHR10993:SF7">
    <property type="entry name" value="LIPOYLTRANSFERASE 2, MITOCHONDRIAL-RELATED"/>
    <property type="match status" value="1"/>
</dbReference>
<dbReference type="Pfam" id="PF21948">
    <property type="entry name" value="LplA-B_cat"/>
    <property type="match status" value="1"/>
</dbReference>
<accession>K3ZC02</accession>
<name>K3ZC02_SETIT</name>